<dbReference type="KEGG" id="saca:FFV09_03080"/>
<accession>A0A4Y6V0P5</accession>
<reference evidence="4 5" key="1">
    <citation type="submission" date="2019-06" db="EMBL/GenBank/DDBJ databases">
        <title>Saccharibacillus brassicae sp. nov., an endophytic bacterium isolated from Chinese cabbage seeds (Brassica pekinensis).</title>
        <authorList>
            <person name="Jiang L."/>
            <person name="Lee J."/>
            <person name="Kim S.W."/>
        </authorList>
    </citation>
    <scope>NUCLEOTIDE SEQUENCE [LARGE SCALE GENOMIC DNA]</scope>
    <source>
        <strain evidence="5">KCTC 43072 / ATSA2</strain>
    </source>
</reference>
<dbReference type="Pfam" id="PF13240">
    <property type="entry name" value="Zn_Ribbon_1"/>
    <property type="match status" value="1"/>
</dbReference>
<dbReference type="EMBL" id="CP041217">
    <property type="protein sequence ID" value="QDH23632.1"/>
    <property type="molecule type" value="Genomic_DNA"/>
</dbReference>
<feature type="compositionally biased region" description="Polar residues" evidence="1">
    <location>
        <begin position="37"/>
        <end position="50"/>
    </location>
</feature>
<dbReference type="OrthoDB" id="9790842at2"/>
<feature type="domain" description="YdbS-like PH" evidence="2">
    <location>
        <begin position="74"/>
        <end position="148"/>
    </location>
</feature>
<evidence type="ECO:0000313" key="4">
    <source>
        <dbReference type="EMBL" id="QDH23632.1"/>
    </source>
</evidence>
<organism evidence="4 5">
    <name type="scientific">Saccharibacillus brassicae</name>
    <dbReference type="NCBI Taxonomy" id="2583377"/>
    <lineage>
        <taxon>Bacteria</taxon>
        <taxon>Bacillati</taxon>
        <taxon>Bacillota</taxon>
        <taxon>Bacilli</taxon>
        <taxon>Bacillales</taxon>
        <taxon>Paenibacillaceae</taxon>
        <taxon>Saccharibacillus</taxon>
    </lineage>
</organism>
<dbReference type="Pfam" id="PF03703">
    <property type="entry name" value="bPH_2"/>
    <property type="match status" value="1"/>
</dbReference>
<sequence>MIYCTNCGAPCPDDAKFCGKCGHALSGGAAPGDISRQAPSTAEENQSAGAEQTLWEGRPSDLGDQIRTGLLLNNVRYTITSQRLIVTTGLIGKKSEELELVRVKDITLEKTAMDRMMGVGTITVHSSDPTTPTVLLEDVRDAEKVKDLLRGAVRAEKERSGTRYREDL</sequence>
<gene>
    <name evidence="4" type="ORF">FFV09_03080</name>
</gene>
<proteinExistence type="predicted"/>
<feature type="region of interest" description="Disordered" evidence="1">
    <location>
        <begin position="29"/>
        <end position="50"/>
    </location>
</feature>
<evidence type="ECO:0000259" key="3">
    <source>
        <dbReference type="Pfam" id="PF13240"/>
    </source>
</evidence>
<dbReference type="InterPro" id="IPR026870">
    <property type="entry name" value="Zinc_ribbon_dom"/>
</dbReference>
<dbReference type="PANTHER" id="PTHR37938:SF1">
    <property type="entry name" value="BLL0215 PROTEIN"/>
    <property type="match status" value="1"/>
</dbReference>
<dbReference type="RefSeq" id="WP_141450304.1">
    <property type="nucleotide sequence ID" value="NZ_CP041217.1"/>
</dbReference>
<dbReference type="InterPro" id="IPR005182">
    <property type="entry name" value="YdbS-like_PH"/>
</dbReference>
<evidence type="ECO:0000256" key="1">
    <source>
        <dbReference type="SAM" id="MobiDB-lite"/>
    </source>
</evidence>
<protein>
    <submittedName>
        <fullName evidence="4">PH domain-containing protein</fullName>
    </submittedName>
</protein>
<name>A0A4Y6V0P5_SACBS</name>
<feature type="domain" description="Zinc-ribbon" evidence="3">
    <location>
        <begin position="3"/>
        <end position="25"/>
    </location>
</feature>
<dbReference type="PANTHER" id="PTHR37938">
    <property type="entry name" value="BLL0215 PROTEIN"/>
    <property type="match status" value="1"/>
</dbReference>
<keyword evidence="5" id="KW-1185">Reference proteome</keyword>
<evidence type="ECO:0000313" key="5">
    <source>
        <dbReference type="Proteomes" id="UP000316968"/>
    </source>
</evidence>
<dbReference type="Proteomes" id="UP000316968">
    <property type="component" value="Chromosome"/>
</dbReference>
<evidence type="ECO:0000259" key="2">
    <source>
        <dbReference type="Pfam" id="PF03703"/>
    </source>
</evidence>
<dbReference type="AlphaFoldDB" id="A0A4Y6V0P5"/>